<sequence length="32" mass="3636">MKVQGTFAGTMQKQFFEQPKGFLVAFSRKVKA</sequence>
<name>A0ABY1JV40_9BACL</name>
<evidence type="ECO:0000313" key="1">
    <source>
        <dbReference type="EMBL" id="SIQ82323.1"/>
    </source>
</evidence>
<protein>
    <submittedName>
        <fullName evidence="1">Uncharacterized protein</fullName>
    </submittedName>
</protein>
<comment type="caution">
    <text evidence="1">The sequence shown here is derived from an EMBL/GenBank/DDBJ whole genome shotgun (WGS) entry which is preliminary data.</text>
</comment>
<dbReference type="Proteomes" id="UP000186666">
    <property type="component" value="Unassembled WGS sequence"/>
</dbReference>
<dbReference type="EMBL" id="FTNK01000004">
    <property type="protein sequence ID" value="SIQ82323.1"/>
    <property type="molecule type" value="Genomic_DNA"/>
</dbReference>
<reference evidence="1 2" key="1">
    <citation type="submission" date="2017-01" db="EMBL/GenBank/DDBJ databases">
        <authorList>
            <person name="Varghese N."/>
            <person name="Submissions S."/>
        </authorList>
    </citation>
    <scope>NUCLEOTIDE SEQUENCE [LARGE SCALE GENOMIC DNA]</scope>
    <source>
        <strain evidence="1 2">ATCC 23464</strain>
    </source>
</reference>
<organism evidence="1 2">
    <name type="scientific">Paenibacillus macquariensis</name>
    <dbReference type="NCBI Taxonomy" id="948756"/>
    <lineage>
        <taxon>Bacteria</taxon>
        <taxon>Bacillati</taxon>
        <taxon>Bacillota</taxon>
        <taxon>Bacilli</taxon>
        <taxon>Bacillales</taxon>
        <taxon>Paenibacillaceae</taxon>
        <taxon>Paenibacillus</taxon>
    </lineage>
</organism>
<evidence type="ECO:0000313" key="2">
    <source>
        <dbReference type="Proteomes" id="UP000186666"/>
    </source>
</evidence>
<keyword evidence="2" id="KW-1185">Reference proteome</keyword>
<accession>A0ABY1JV40</accession>
<proteinExistence type="predicted"/>
<gene>
    <name evidence="1" type="ORF">SAMN05421578_104220</name>
</gene>